<gene>
    <name evidence="1" type="ORF">GRX03_16120</name>
</gene>
<proteinExistence type="predicted"/>
<dbReference type="InterPro" id="IPR043821">
    <property type="entry name" value="DUF5799"/>
</dbReference>
<evidence type="ECO:0000313" key="1">
    <source>
        <dbReference type="EMBL" id="MXR53122.1"/>
    </source>
</evidence>
<evidence type="ECO:0000313" key="2">
    <source>
        <dbReference type="Proteomes" id="UP000466535"/>
    </source>
</evidence>
<reference evidence="1 2" key="1">
    <citation type="submission" date="2019-12" db="EMBL/GenBank/DDBJ databases">
        <title>Isolation and characterization of three novel carbon monoxide-oxidizing members of Halobacteria from salione crusts and soils.</title>
        <authorList>
            <person name="Myers M.R."/>
            <person name="King G.M."/>
        </authorList>
    </citation>
    <scope>NUCLEOTIDE SEQUENCE [LARGE SCALE GENOMIC DNA]</scope>
    <source>
        <strain evidence="1 2">WSH3</strain>
    </source>
</reference>
<comment type="caution">
    <text evidence="1">The sequence shown here is derived from an EMBL/GenBank/DDBJ whole genome shotgun (WGS) entry which is preliminary data.</text>
</comment>
<protein>
    <submittedName>
        <fullName evidence="1">Uncharacterized protein</fullName>
    </submittedName>
</protein>
<keyword evidence="2" id="KW-1185">Reference proteome</keyword>
<dbReference type="EMBL" id="WUUT01000009">
    <property type="protein sequence ID" value="MXR53122.1"/>
    <property type="molecule type" value="Genomic_DNA"/>
</dbReference>
<name>A0A6B0TCJ3_9EURY</name>
<organism evidence="1 2">
    <name type="scientific">Halovenus carboxidivorans</name>
    <dbReference type="NCBI Taxonomy" id="2692199"/>
    <lineage>
        <taxon>Archaea</taxon>
        <taxon>Methanobacteriati</taxon>
        <taxon>Methanobacteriota</taxon>
        <taxon>Stenosarchaea group</taxon>
        <taxon>Halobacteria</taxon>
        <taxon>Halobacteriales</taxon>
        <taxon>Haloarculaceae</taxon>
        <taxon>Halovenus</taxon>
    </lineage>
</organism>
<dbReference type="Proteomes" id="UP000466535">
    <property type="component" value="Unassembled WGS sequence"/>
</dbReference>
<sequence>MSNGWRDKLAGARMRVDQEFNEQVIDSQFSNQEWGLIMTAVELDIDRPETPSEATLTANTENLEQIMPELENLPQGMARPGGGGDSGGVIDSLKSVLGFDSSDANGSGVDADELAAATELVEAYAAELQAHLEDQGRWTEVCSAAAAEQ</sequence>
<accession>A0A6B0TCJ3</accession>
<dbReference type="AlphaFoldDB" id="A0A6B0TCJ3"/>
<dbReference type="Pfam" id="PF19113">
    <property type="entry name" value="DUF5799"/>
    <property type="match status" value="1"/>
</dbReference>
<dbReference type="OrthoDB" id="204348at2157"/>
<dbReference type="RefSeq" id="WP_159765462.1">
    <property type="nucleotide sequence ID" value="NZ_WUUT01000009.1"/>
</dbReference>